<dbReference type="AlphaFoldDB" id="A0A6I6JJ14"/>
<dbReference type="EMBL" id="CP046400">
    <property type="protein sequence ID" value="QGY41129.1"/>
    <property type="molecule type" value="Genomic_DNA"/>
</dbReference>
<dbReference type="GO" id="GO:0017089">
    <property type="term" value="F:glycolipid transfer activity"/>
    <property type="evidence" value="ECO:0007669"/>
    <property type="project" value="TreeGrafter"/>
</dbReference>
<dbReference type="Gene3D" id="2.60.450.10">
    <property type="entry name" value="Lipopolysaccharide (LPS) transport protein A like domain"/>
    <property type="match status" value="1"/>
</dbReference>
<dbReference type="GO" id="GO:0015920">
    <property type="term" value="P:lipopolysaccharide transport"/>
    <property type="evidence" value="ECO:0007669"/>
    <property type="project" value="InterPro"/>
</dbReference>
<gene>
    <name evidence="6" type="primary">lptA</name>
    <name evidence="6" type="ORF">GM415_13660</name>
</gene>
<dbReference type="InterPro" id="IPR005653">
    <property type="entry name" value="OstA-like_N"/>
</dbReference>
<keyword evidence="1" id="KW-0813">Transport</keyword>
<protein>
    <submittedName>
        <fullName evidence="6">Lipopolysaccharide transport periplasmic protein LptA</fullName>
    </submittedName>
</protein>
<dbReference type="GO" id="GO:0009279">
    <property type="term" value="C:cell outer membrane"/>
    <property type="evidence" value="ECO:0007669"/>
    <property type="project" value="TreeGrafter"/>
</dbReference>
<feature type="signal peptide" evidence="4">
    <location>
        <begin position="1"/>
        <end position="23"/>
    </location>
</feature>
<name>A0A6I6JJ14_9BACT</name>
<evidence type="ECO:0000313" key="6">
    <source>
        <dbReference type="EMBL" id="QGY41129.1"/>
    </source>
</evidence>
<dbReference type="InterPro" id="IPR014340">
    <property type="entry name" value="LptA"/>
</dbReference>
<dbReference type="GO" id="GO:0030288">
    <property type="term" value="C:outer membrane-bounded periplasmic space"/>
    <property type="evidence" value="ECO:0007669"/>
    <property type="project" value="TreeGrafter"/>
</dbReference>
<dbReference type="GO" id="GO:0001530">
    <property type="term" value="F:lipopolysaccharide binding"/>
    <property type="evidence" value="ECO:0007669"/>
    <property type="project" value="InterPro"/>
</dbReference>
<organism evidence="6 7">
    <name type="scientific">Pseudodesulfovibrio cashew</name>
    <dbReference type="NCBI Taxonomy" id="2678688"/>
    <lineage>
        <taxon>Bacteria</taxon>
        <taxon>Pseudomonadati</taxon>
        <taxon>Thermodesulfobacteriota</taxon>
        <taxon>Desulfovibrionia</taxon>
        <taxon>Desulfovibrionales</taxon>
        <taxon>Desulfovibrionaceae</taxon>
    </lineage>
</organism>
<feature type="domain" description="Organic solvent tolerance-like N-terminal" evidence="5">
    <location>
        <begin position="145"/>
        <end position="256"/>
    </location>
</feature>
<dbReference type="KEGG" id="psel:GM415_13660"/>
<keyword evidence="3" id="KW-0574">Periplasm</keyword>
<dbReference type="PANTHER" id="PTHR36504">
    <property type="entry name" value="LIPOPOLYSACCHARIDE EXPORT SYSTEM PROTEIN LPTA"/>
    <property type="match status" value="1"/>
</dbReference>
<evidence type="ECO:0000256" key="1">
    <source>
        <dbReference type="ARBA" id="ARBA00022448"/>
    </source>
</evidence>
<evidence type="ECO:0000259" key="5">
    <source>
        <dbReference type="Pfam" id="PF03968"/>
    </source>
</evidence>
<reference evidence="6 7" key="1">
    <citation type="submission" date="2019-11" db="EMBL/GenBank/DDBJ databases">
        <authorList>
            <person name="Zheng R.K."/>
            <person name="Sun C.M."/>
        </authorList>
    </citation>
    <scope>NUCLEOTIDE SEQUENCE [LARGE SCALE GENOMIC DNA]</scope>
    <source>
        <strain evidence="6 7">SRB007</strain>
    </source>
</reference>
<dbReference type="RefSeq" id="WP_158949095.1">
    <property type="nucleotide sequence ID" value="NZ_CP046400.1"/>
</dbReference>
<evidence type="ECO:0000256" key="2">
    <source>
        <dbReference type="ARBA" id="ARBA00022729"/>
    </source>
</evidence>
<dbReference type="Gene3D" id="2.30.30.40">
    <property type="entry name" value="SH3 Domains"/>
    <property type="match status" value="1"/>
</dbReference>
<evidence type="ECO:0000256" key="4">
    <source>
        <dbReference type="SAM" id="SignalP"/>
    </source>
</evidence>
<evidence type="ECO:0000256" key="3">
    <source>
        <dbReference type="ARBA" id="ARBA00022764"/>
    </source>
</evidence>
<sequence length="281" mass="30340">MKKIYAMALTLLCGLFVTGAALAADWGEIRVAKSNLNVREGRSPKTEHVLTLAKGQRVKVDFLKEGWVAVFNLNEPTRDESRAIGYANDKYLERVEAAPQAAPKSEEKPVVAEAEGEGEVVANVASAPPSATENLGVDSNRIPVKISADRMVYDESGKVVSFVGNVVAEHGGLTLWADKLSAYLSSSTGKKFSADSIDRIVADGNVRAKKGKSEGEAGRVTYFVAKQILKMEQNPKLQDGPNSLTGDVINFYVRENRSEVIGGNGQRVKAIFMAPSKLKVQ</sequence>
<feature type="chain" id="PRO_5026228957" evidence="4">
    <location>
        <begin position="24"/>
        <end position="281"/>
    </location>
</feature>
<dbReference type="Proteomes" id="UP000428328">
    <property type="component" value="Chromosome"/>
</dbReference>
<dbReference type="PANTHER" id="PTHR36504:SF1">
    <property type="entry name" value="LIPOPOLYSACCHARIDE EXPORT SYSTEM PROTEIN LPTA"/>
    <property type="match status" value="1"/>
</dbReference>
<keyword evidence="2 4" id="KW-0732">Signal</keyword>
<dbReference type="Pfam" id="PF03968">
    <property type="entry name" value="LptD_N"/>
    <property type="match status" value="1"/>
</dbReference>
<keyword evidence="7" id="KW-1185">Reference proteome</keyword>
<evidence type="ECO:0000313" key="7">
    <source>
        <dbReference type="Proteomes" id="UP000428328"/>
    </source>
</evidence>
<dbReference type="InterPro" id="IPR052037">
    <property type="entry name" value="LPS_export_LptA"/>
</dbReference>
<proteinExistence type="predicted"/>
<dbReference type="NCBIfam" id="TIGR03002">
    <property type="entry name" value="outer_YhbN_LptA"/>
    <property type="match status" value="1"/>
</dbReference>
<accession>A0A6I6JJ14</accession>